<dbReference type="Pfam" id="PF13690">
    <property type="entry name" value="CheX"/>
    <property type="match status" value="1"/>
</dbReference>
<dbReference type="InterPro" id="IPR038756">
    <property type="entry name" value="CheX-like"/>
</dbReference>
<evidence type="ECO:0000313" key="3">
    <source>
        <dbReference type="EMBL" id="OBX75349.1"/>
    </source>
</evidence>
<dbReference type="EMBL" id="LZNA01000070">
    <property type="protein sequence ID" value="OBX75349.1"/>
    <property type="molecule type" value="Genomic_DNA"/>
</dbReference>
<dbReference type="Proteomes" id="UP000092616">
    <property type="component" value="Unassembled WGS sequence"/>
</dbReference>
<dbReference type="SUPFAM" id="SSF103039">
    <property type="entry name" value="CheC-like"/>
    <property type="match status" value="1"/>
</dbReference>
<reference evidence="4 5" key="2">
    <citation type="submission" date="2016-06" db="EMBL/GenBank/DDBJ databases">
        <title>Draft genome of Moraxella atlantae CCUG 66109.</title>
        <authorList>
            <person name="Salva-Serra F."/>
            <person name="Engstrom-Jakobsson H."/>
            <person name="Thorell K."/>
            <person name="Gonzales-Siles L."/>
            <person name="Karlsson R."/>
            <person name="Boulund F."/>
            <person name="Engstrand L."/>
            <person name="Kristiansson E."/>
            <person name="Moore E."/>
        </authorList>
    </citation>
    <scope>NUCLEOTIDE SEQUENCE [LARGE SCALE GENOMIC DNA]</scope>
    <source>
        <strain evidence="4 5">CCUG 66109</strain>
    </source>
</reference>
<reference evidence="3 6" key="1">
    <citation type="submission" date="2016-06" db="EMBL/GenBank/DDBJ databases">
        <title>Draft genome of Moraxella atlantae CCUG 59586.</title>
        <authorList>
            <person name="Salva-Serra F."/>
            <person name="Engstrom-Jakobsson H."/>
            <person name="Thorell K."/>
            <person name="Gonzales-Siles L."/>
            <person name="Karlsson R."/>
            <person name="Boulund F."/>
            <person name="Engstrand L."/>
            <person name="Kristiansson E."/>
            <person name="Moore E."/>
        </authorList>
    </citation>
    <scope>NUCLEOTIDE SEQUENCE [LARGE SCALE GENOMIC DNA]</scope>
    <source>
        <strain evidence="3 6">CCUG 59586</strain>
    </source>
</reference>
<dbReference type="OrthoDB" id="9788100at2"/>
<accession>A0A1B8QB42</accession>
<dbReference type="GO" id="GO:0006935">
    <property type="term" value="P:chemotaxis"/>
    <property type="evidence" value="ECO:0007669"/>
    <property type="project" value="UniProtKB-KW"/>
</dbReference>
<proteinExistence type="predicted"/>
<gene>
    <name evidence="3" type="ORF">A9306_02135</name>
    <name evidence="4" type="ORF">A9308_07755</name>
</gene>
<dbReference type="PANTHER" id="PTHR39452:SF1">
    <property type="entry name" value="CHEY-P PHOSPHATASE CHEX"/>
    <property type="match status" value="1"/>
</dbReference>
<evidence type="ECO:0000313" key="4">
    <source>
        <dbReference type="EMBL" id="OBX76560.1"/>
    </source>
</evidence>
<evidence type="ECO:0000313" key="6">
    <source>
        <dbReference type="Proteomes" id="UP000092616"/>
    </source>
</evidence>
<dbReference type="Gene3D" id="3.40.1550.10">
    <property type="entry name" value="CheC-like"/>
    <property type="match status" value="1"/>
</dbReference>
<dbReference type="STRING" id="34059.A9308_07755"/>
<sequence>MIEEDFQVFIDSVINYFQQMNDADIIVDTPYLNENQTPIFEEYTGVIGISGSNKGLVYFTASKPMLLKILQIIQETDNSEENLVDLVGEVANTISGNARRKFGDEFNISVPFVFKGQPETVLLPKDKEKHTFIIPLKWNDHQAFIGIYLNGKG</sequence>
<dbReference type="AlphaFoldDB" id="A0A1B8QB42"/>
<organism evidence="4 5">
    <name type="scientific">Faucicola atlantae</name>
    <dbReference type="NCBI Taxonomy" id="34059"/>
    <lineage>
        <taxon>Bacteria</taxon>
        <taxon>Pseudomonadati</taxon>
        <taxon>Pseudomonadota</taxon>
        <taxon>Gammaproteobacteria</taxon>
        <taxon>Moraxellales</taxon>
        <taxon>Moraxellaceae</taxon>
        <taxon>Faucicola</taxon>
    </lineage>
</organism>
<dbReference type="Proteomes" id="UP000092508">
    <property type="component" value="Unassembled WGS sequence"/>
</dbReference>
<evidence type="ECO:0000313" key="5">
    <source>
        <dbReference type="Proteomes" id="UP000092508"/>
    </source>
</evidence>
<evidence type="ECO:0000256" key="1">
    <source>
        <dbReference type="ARBA" id="ARBA00022500"/>
    </source>
</evidence>
<dbReference type="PANTHER" id="PTHR39452">
    <property type="entry name" value="CHEY-P PHOSPHATASE CHEX"/>
    <property type="match status" value="1"/>
</dbReference>
<dbReference type="EMBL" id="LZMZ01000029">
    <property type="protein sequence ID" value="OBX76560.1"/>
    <property type="molecule type" value="Genomic_DNA"/>
</dbReference>
<feature type="domain" description="Chemotaxis phosphatase CheX-like" evidence="2">
    <location>
        <begin position="43"/>
        <end position="132"/>
    </location>
</feature>
<dbReference type="InterPro" id="IPR028976">
    <property type="entry name" value="CheC-like_sf"/>
</dbReference>
<protein>
    <submittedName>
        <fullName evidence="4">Chemotaxis protein CheC</fullName>
    </submittedName>
</protein>
<dbReference type="CDD" id="cd17906">
    <property type="entry name" value="CheX"/>
    <property type="match status" value="1"/>
</dbReference>
<evidence type="ECO:0000259" key="2">
    <source>
        <dbReference type="Pfam" id="PF13690"/>
    </source>
</evidence>
<dbReference type="InterPro" id="IPR028051">
    <property type="entry name" value="CheX-like_dom"/>
</dbReference>
<name>A0A1B8QB42_9GAMM</name>
<comment type="caution">
    <text evidence="4">The sequence shown here is derived from an EMBL/GenBank/DDBJ whole genome shotgun (WGS) entry which is preliminary data.</text>
</comment>
<keyword evidence="6" id="KW-1185">Reference proteome</keyword>
<dbReference type="RefSeq" id="WP_067237257.1">
    <property type="nucleotide sequence ID" value="NZ_CP171125.1"/>
</dbReference>
<keyword evidence="1" id="KW-0145">Chemotaxis</keyword>